<gene>
    <name evidence="1" type="ORF">XYCOK13_35990</name>
</gene>
<protein>
    <submittedName>
        <fullName evidence="1">Phage portal protein</fullName>
    </submittedName>
</protein>
<dbReference type="EMBL" id="BOVK01000058">
    <property type="protein sequence ID" value="GIQ70775.1"/>
    <property type="molecule type" value="Genomic_DNA"/>
</dbReference>
<dbReference type="AlphaFoldDB" id="A0A8J4M463"/>
<dbReference type="RefSeq" id="WP_213413587.1">
    <property type="nucleotide sequence ID" value="NZ_BOVK01000058.1"/>
</dbReference>
<comment type="caution">
    <text evidence="1">The sequence shown here is derived from an EMBL/GenBank/DDBJ whole genome shotgun (WGS) entry which is preliminary data.</text>
</comment>
<proteinExistence type="predicted"/>
<dbReference type="Pfam" id="PF10076">
    <property type="entry name" value="Phage_Mu_Gp48"/>
    <property type="match status" value="1"/>
</dbReference>
<keyword evidence="2" id="KW-1185">Reference proteome</keyword>
<accession>A0A8J4M463</accession>
<name>A0A8J4M463_9BACL</name>
<evidence type="ECO:0000313" key="1">
    <source>
        <dbReference type="EMBL" id="GIQ70775.1"/>
    </source>
</evidence>
<dbReference type="InterPro" id="IPR018755">
    <property type="entry name" value="Phage_Mu_Gp48"/>
</dbReference>
<evidence type="ECO:0000313" key="2">
    <source>
        <dbReference type="Proteomes" id="UP000677918"/>
    </source>
</evidence>
<dbReference type="Proteomes" id="UP000677918">
    <property type="component" value="Unassembled WGS sequence"/>
</dbReference>
<sequence length="194" mass="22636">MAERIMQHLPDYYRVIEDFKELDHTETIELDLLQGAVNQLFNDQFVMTSNLQAIRRREQMLGIQADANTEPLEFRKRRILNRYQTKPPFTVRYLQQQLDRLVGPGMTIVSVDVQNFVLYVTTNIETASVFREVQRTIGTVKPANMVYQQNTSIEEKIGVEEKISRREITWNYKLGSWKLGQKPFASLGPEVPVE</sequence>
<organism evidence="1 2">
    <name type="scientific">Xylanibacillus composti</name>
    <dbReference type="NCBI Taxonomy" id="1572762"/>
    <lineage>
        <taxon>Bacteria</taxon>
        <taxon>Bacillati</taxon>
        <taxon>Bacillota</taxon>
        <taxon>Bacilli</taxon>
        <taxon>Bacillales</taxon>
        <taxon>Paenibacillaceae</taxon>
        <taxon>Xylanibacillus</taxon>
    </lineage>
</organism>
<reference evidence="1" key="1">
    <citation type="submission" date="2021-04" db="EMBL/GenBank/DDBJ databases">
        <title>Draft genome sequence of Xylanibacillus composti strain K13.</title>
        <authorList>
            <person name="Uke A."/>
            <person name="Chhe C."/>
            <person name="Baramee S."/>
            <person name="Kosugi A."/>
        </authorList>
    </citation>
    <scope>NUCLEOTIDE SEQUENCE</scope>
    <source>
        <strain evidence="1">K13</strain>
    </source>
</reference>